<dbReference type="GeneID" id="10329333"/>
<reference evidence="1 2" key="1">
    <citation type="journal article" date="2010" name="Environ. Microbiol.">
        <title>Genomic analysis of oceanic cyanobacterial myoviruses compared with T4-like myoviruses from diverse hosts and environments.</title>
        <authorList>
            <person name="Sullivan M.B."/>
            <person name="Huang K.H."/>
            <person name="Ignacio-Espinoza J.C."/>
            <person name="Berlin A.M."/>
            <person name="Kelly L."/>
            <person name="Weigele P.R."/>
            <person name="DeFrancesco A.S."/>
            <person name="Kern S.E."/>
            <person name="Thompson L.R."/>
            <person name="Young S."/>
            <person name="Yandava C."/>
            <person name="Fu R."/>
            <person name="Krastins B."/>
            <person name="Chase M."/>
            <person name="Sarracino D."/>
            <person name="Osburne M.S."/>
            <person name="Henn M.R."/>
            <person name="Chisholm S.W."/>
        </authorList>
    </citation>
    <scope>NUCLEOTIDE SEQUENCE [LARGE SCALE GENOMIC DNA]</scope>
    <source>
        <strain evidence="1">8102-12</strain>
    </source>
</reference>
<organism evidence="1 2">
    <name type="scientific">Synechococcus phage S-SSM5</name>
    <dbReference type="NCBI Taxonomy" id="445685"/>
    <lineage>
        <taxon>Viruses</taxon>
        <taxon>Duplodnaviria</taxon>
        <taxon>Heunggongvirae</taxon>
        <taxon>Uroviricota</taxon>
        <taxon>Caudoviricetes</taxon>
        <taxon>Pantevenvirales</taxon>
        <taxon>Kyanoviridae</taxon>
        <taxon>Glaucusvirus</taxon>
        <taxon>Glaucusvirus ssm5</taxon>
    </lineage>
</organism>
<dbReference type="RefSeq" id="YP_004324635.1">
    <property type="nucleotide sequence ID" value="NC_015289.1"/>
</dbReference>
<accession>E3SK72</accession>
<dbReference type="Proteomes" id="UP000006526">
    <property type="component" value="Segment"/>
</dbReference>
<evidence type="ECO:0000313" key="1">
    <source>
        <dbReference type="EMBL" id="ADO98038.1"/>
    </source>
</evidence>
<sequence>MSKKTFKNKKGDEWSFEKTTETEAAIKRLHDNIREQVRKLESDTAPDYGVGK</sequence>
<dbReference type="OrthoDB" id="28304at10239"/>
<proteinExistence type="predicted"/>
<dbReference type="KEGG" id="vg:10329333"/>
<dbReference type="EMBL" id="GU071097">
    <property type="protein sequence ID" value="ADO98038.1"/>
    <property type="molecule type" value="Genomic_DNA"/>
</dbReference>
<protein>
    <submittedName>
        <fullName evidence="1">Uncharacterized protein</fullName>
    </submittedName>
</protein>
<name>E3SK72_9CAUD</name>
<evidence type="ECO:0000313" key="2">
    <source>
        <dbReference type="Proteomes" id="UP000006526"/>
    </source>
</evidence>
<keyword evidence="2" id="KW-1185">Reference proteome</keyword>
<gene>
    <name evidence="1" type="ORF">SSSM5_032</name>
</gene>